<keyword evidence="5 9" id="KW-0547">Nucleotide-binding</keyword>
<feature type="binding site" evidence="9">
    <location>
        <begin position="65"/>
        <end position="66"/>
    </location>
    <ligand>
        <name>substrate</name>
    </ligand>
</feature>
<dbReference type="PANTHER" id="PTHR23342:SF0">
    <property type="entry name" value="N-ACETYLGLUTAMATE SYNTHASE, MITOCHONDRIAL"/>
    <property type="match status" value="1"/>
</dbReference>
<proteinExistence type="inferred from homology"/>
<dbReference type="GO" id="GO:0005737">
    <property type="term" value="C:cytoplasm"/>
    <property type="evidence" value="ECO:0007669"/>
    <property type="project" value="UniProtKB-SubCell"/>
</dbReference>
<dbReference type="SUPFAM" id="SSF53633">
    <property type="entry name" value="Carbamate kinase-like"/>
    <property type="match status" value="1"/>
</dbReference>
<evidence type="ECO:0000259" key="10">
    <source>
        <dbReference type="Pfam" id="PF00696"/>
    </source>
</evidence>
<evidence type="ECO:0000256" key="4">
    <source>
        <dbReference type="ARBA" id="ARBA00022679"/>
    </source>
</evidence>
<organism evidence="11 12">
    <name type="scientific">Algoriphagus machipongonensis</name>
    <dbReference type="NCBI Taxonomy" id="388413"/>
    <lineage>
        <taxon>Bacteria</taxon>
        <taxon>Pseudomonadati</taxon>
        <taxon>Bacteroidota</taxon>
        <taxon>Cytophagia</taxon>
        <taxon>Cytophagales</taxon>
        <taxon>Cyclobacteriaceae</taxon>
        <taxon>Algoriphagus</taxon>
    </lineage>
</organism>
<dbReference type="HOGENOM" id="CLU_053680_1_0_10"/>
<dbReference type="GO" id="GO:0003991">
    <property type="term" value="F:acetylglutamate kinase activity"/>
    <property type="evidence" value="ECO:0007669"/>
    <property type="project" value="UniProtKB-UniRule"/>
</dbReference>
<dbReference type="UniPathway" id="UPA00068">
    <property type="reaction ID" value="UER00107"/>
</dbReference>
<keyword evidence="7 9" id="KW-0067">ATP-binding</keyword>
<feature type="binding site" evidence="9">
    <location>
        <position position="187"/>
    </location>
    <ligand>
        <name>substrate</name>
    </ligand>
</feature>
<name>A3HVY9_9BACT</name>
<feature type="site" description="Transition state stabilizer" evidence="9">
    <location>
        <position position="30"/>
    </location>
</feature>
<accession>A3HVY9</accession>
<dbReference type="EMBL" id="AAXU02000001">
    <property type="protein sequence ID" value="EAZ82311.1"/>
    <property type="molecule type" value="Genomic_DNA"/>
</dbReference>
<dbReference type="InterPro" id="IPR004662">
    <property type="entry name" value="AcgluKinase_fam"/>
</dbReference>
<dbReference type="NCBIfam" id="TIGR00761">
    <property type="entry name" value="argB"/>
    <property type="match status" value="1"/>
</dbReference>
<gene>
    <name evidence="9" type="primary">argB</name>
    <name evidence="11" type="ORF">ALPR1_03680</name>
</gene>
<feature type="domain" description="Aspartate/glutamate/uridylate kinase" evidence="10">
    <location>
        <begin position="26"/>
        <end position="268"/>
    </location>
</feature>
<dbReference type="EC" id="2.7.2.8" evidence="9"/>
<dbReference type="InterPro" id="IPR001057">
    <property type="entry name" value="Glu/AcGlu_kinase"/>
</dbReference>
<dbReference type="HAMAP" id="MF_00082">
    <property type="entry name" value="ArgB"/>
    <property type="match status" value="1"/>
</dbReference>
<evidence type="ECO:0000256" key="9">
    <source>
        <dbReference type="HAMAP-Rule" id="MF_00082"/>
    </source>
</evidence>
<dbReference type="FunFam" id="3.40.1160.10:FF:000004">
    <property type="entry name" value="Acetylglutamate kinase"/>
    <property type="match status" value="1"/>
</dbReference>
<keyword evidence="3 9" id="KW-0028">Amino-acid biosynthesis</keyword>
<evidence type="ECO:0000256" key="8">
    <source>
        <dbReference type="ARBA" id="ARBA00048141"/>
    </source>
</evidence>
<dbReference type="InterPro" id="IPR001048">
    <property type="entry name" value="Asp/Glu/Uridylate_kinase"/>
</dbReference>
<dbReference type="PIRSF" id="PIRSF000728">
    <property type="entry name" value="NAGK"/>
    <property type="match status" value="1"/>
</dbReference>
<keyword evidence="12" id="KW-1185">Reference proteome</keyword>
<dbReference type="InterPro" id="IPR036393">
    <property type="entry name" value="AceGlu_kinase-like_sf"/>
</dbReference>
<keyword evidence="6 9" id="KW-0418">Kinase</keyword>
<comment type="caution">
    <text evidence="11">The sequence shown here is derived from an EMBL/GenBank/DDBJ whole genome shotgun (WGS) entry which is preliminary data.</text>
</comment>
<feature type="site" description="Transition state stabilizer" evidence="9">
    <location>
        <position position="249"/>
    </location>
</feature>
<keyword evidence="9" id="KW-0963">Cytoplasm</keyword>
<reference evidence="11 12" key="1">
    <citation type="journal article" date="2011" name="J. Bacteriol.">
        <title>Complete genome sequence of Algoriphagus sp. PR1, bacterial prey of a colony-forming choanoflagellate.</title>
        <authorList>
            <person name="Alegado R.A."/>
            <person name="Ferriera S."/>
            <person name="Nusbaum C."/>
            <person name="Young S.K."/>
            <person name="Zeng Q."/>
            <person name="Imamovic A."/>
            <person name="Fairclough S.R."/>
            <person name="King N."/>
        </authorList>
    </citation>
    <scope>NUCLEOTIDE SEQUENCE [LARGE SCALE GENOMIC DNA]</scope>
    <source>
        <strain evidence="11 12">PR1</strain>
    </source>
</reference>
<sequence>MKLHKGTSVLRKNQFNLKKVKMSRQRILIKYGGNAMINPELQKEIAAQIFKLQQSGFEVIMVHGGGPFINKSLEKAAIKSQFIDGLRVTEPIAFAEIQKALIGEVNANLISVLNQNSLRAVGLSGKDAGMVTAVKYQHKDAEGKAVDLGLVGEITTIDPGLINVLCKEGFVPVVACIADGSDGQSYNINADTFAGKLAGAVNADQFIVLTDVDGLFLKYPDPDTIIRQLNEKEVAEHMGTTILGGMIPKIQSCVQSLKEGVKKAIILNGTQPQQITEYAIEKKEIGTTLTIK</sequence>
<dbReference type="STRING" id="388413.ALPR1_03680"/>
<dbReference type="Pfam" id="PF00696">
    <property type="entry name" value="AA_kinase"/>
    <property type="match status" value="1"/>
</dbReference>
<comment type="subcellular location">
    <subcellularLocation>
        <location evidence="9">Cytoplasm</location>
    </subcellularLocation>
</comment>
<comment type="function">
    <text evidence="9">Catalyzes the ATP-dependent phosphorylation of N-acetyl-L-glutamate.</text>
</comment>
<protein>
    <recommendedName>
        <fullName evidence="9">Acetylglutamate kinase</fullName>
        <ecNumber evidence="9">2.7.2.8</ecNumber>
    </recommendedName>
    <alternativeName>
        <fullName evidence="9">N-acetyl-L-glutamate 5-phosphotransferase</fullName>
    </alternativeName>
    <alternativeName>
        <fullName evidence="9">NAG kinase</fullName>
        <shortName evidence="9">NAGK</shortName>
    </alternativeName>
</protein>
<dbReference type="Proteomes" id="UP000003919">
    <property type="component" value="Unassembled WGS sequence"/>
</dbReference>
<evidence type="ECO:0000256" key="2">
    <source>
        <dbReference type="ARBA" id="ARBA00022571"/>
    </source>
</evidence>
<dbReference type="PANTHER" id="PTHR23342">
    <property type="entry name" value="N-ACETYLGLUTAMATE SYNTHASE"/>
    <property type="match status" value="1"/>
</dbReference>
<comment type="catalytic activity">
    <reaction evidence="8 9">
        <text>N-acetyl-L-glutamate + ATP = N-acetyl-L-glutamyl 5-phosphate + ADP</text>
        <dbReference type="Rhea" id="RHEA:14629"/>
        <dbReference type="ChEBI" id="CHEBI:30616"/>
        <dbReference type="ChEBI" id="CHEBI:44337"/>
        <dbReference type="ChEBI" id="CHEBI:57936"/>
        <dbReference type="ChEBI" id="CHEBI:456216"/>
        <dbReference type="EC" id="2.7.2.8"/>
    </reaction>
</comment>
<dbReference type="Gene3D" id="3.40.1160.10">
    <property type="entry name" value="Acetylglutamate kinase-like"/>
    <property type="match status" value="1"/>
</dbReference>
<dbReference type="InterPro" id="IPR037528">
    <property type="entry name" value="ArgB"/>
</dbReference>
<dbReference type="GO" id="GO:0042450">
    <property type="term" value="P:L-arginine biosynthetic process via ornithine"/>
    <property type="evidence" value="ECO:0007669"/>
    <property type="project" value="UniProtKB-UniRule"/>
</dbReference>
<dbReference type="eggNOG" id="COG0548">
    <property type="taxonomic scope" value="Bacteria"/>
</dbReference>
<evidence type="ECO:0000256" key="5">
    <source>
        <dbReference type="ARBA" id="ARBA00022741"/>
    </source>
</evidence>
<evidence type="ECO:0000256" key="7">
    <source>
        <dbReference type="ARBA" id="ARBA00022840"/>
    </source>
</evidence>
<comment type="pathway">
    <text evidence="1 9">Amino-acid biosynthesis; L-arginine biosynthesis; N(2)-acetyl-L-ornithine from L-glutamate: step 2/4.</text>
</comment>
<evidence type="ECO:0000313" key="12">
    <source>
        <dbReference type="Proteomes" id="UP000003919"/>
    </source>
</evidence>
<dbReference type="GO" id="GO:0005524">
    <property type="term" value="F:ATP binding"/>
    <property type="evidence" value="ECO:0007669"/>
    <property type="project" value="UniProtKB-UniRule"/>
</dbReference>
<keyword evidence="2 9" id="KW-0055">Arginine biosynthesis</keyword>
<feature type="binding site" evidence="9">
    <location>
        <position position="87"/>
    </location>
    <ligand>
        <name>substrate</name>
    </ligand>
</feature>
<dbReference type="AlphaFoldDB" id="A3HVY9"/>
<evidence type="ECO:0000256" key="3">
    <source>
        <dbReference type="ARBA" id="ARBA00022605"/>
    </source>
</evidence>
<evidence type="ECO:0000256" key="6">
    <source>
        <dbReference type="ARBA" id="ARBA00022777"/>
    </source>
</evidence>
<dbReference type="PRINTS" id="PR00474">
    <property type="entry name" value="GLU5KINASE"/>
</dbReference>
<evidence type="ECO:0000256" key="1">
    <source>
        <dbReference type="ARBA" id="ARBA00004828"/>
    </source>
</evidence>
<keyword evidence="4 9" id="KW-0808">Transferase</keyword>
<comment type="similarity">
    <text evidence="9">Belongs to the acetylglutamate kinase family. ArgB subfamily.</text>
</comment>
<evidence type="ECO:0000313" key="11">
    <source>
        <dbReference type="EMBL" id="EAZ82311.1"/>
    </source>
</evidence>